<reference evidence="1 2" key="1">
    <citation type="submission" date="2018-10" db="EMBL/GenBank/DDBJ databases">
        <title>Genomic Encyclopedia of Archaeal and Bacterial Type Strains, Phase II (KMG-II): from individual species to whole genera.</title>
        <authorList>
            <person name="Goeker M."/>
        </authorList>
    </citation>
    <scope>NUCLEOTIDE SEQUENCE [LARGE SCALE GENOMIC DNA]</scope>
    <source>
        <strain evidence="1 2">DSM 235</strain>
    </source>
</reference>
<keyword evidence="2" id="KW-1185">Reference proteome</keyword>
<dbReference type="AlphaFoldDB" id="A0A495VAA7"/>
<dbReference type="Proteomes" id="UP000274556">
    <property type="component" value="Unassembled WGS sequence"/>
</dbReference>
<proteinExistence type="predicted"/>
<organism evidence="1 2">
    <name type="scientific">Thiocapsa rosea</name>
    <dbReference type="NCBI Taxonomy" id="69360"/>
    <lineage>
        <taxon>Bacteria</taxon>
        <taxon>Pseudomonadati</taxon>
        <taxon>Pseudomonadota</taxon>
        <taxon>Gammaproteobacteria</taxon>
        <taxon>Chromatiales</taxon>
        <taxon>Chromatiaceae</taxon>
        <taxon>Thiocapsa</taxon>
    </lineage>
</organism>
<comment type="caution">
    <text evidence="1">The sequence shown here is derived from an EMBL/GenBank/DDBJ whole genome shotgun (WGS) entry which is preliminary data.</text>
</comment>
<evidence type="ECO:0000313" key="2">
    <source>
        <dbReference type="Proteomes" id="UP000274556"/>
    </source>
</evidence>
<gene>
    <name evidence="1" type="ORF">BDD21_3725</name>
</gene>
<dbReference type="EMBL" id="RBXL01000001">
    <property type="protein sequence ID" value="RKT46224.1"/>
    <property type="molecule type" value="Genomic_DNA"/>
</dbReference>
<sequence length="361" mass="41151">MSDLRFNRTKTRGQRIYLDAFERSQRKFGDQRYTGFVKCKLVHGKGYSLVIPDQIYSEIGGELSWIQPLFFAGSVISRFDHGDVCDLAVDISHGNLLKLRFETSDLVSRLKDGSFLYRCSILAPKFLHRYTTGAARLENDRPLIELFHHTKAEFKKSILEGQHFRTSAWNIQGNKKCTNIAFLYMTSLPKIDDVTDLQQIAMSNFGKMGFRLDTNYTDTPDLILDVYRESTNNRTHSIEAWVYADDLAPQPCFRHLPPSEPGYHEVVSPFIHRIPSRPGGIVSIQGGRLRPEEIMPLNHAVVGDATTISGLGAPYDEEHTSELLKTEQIAEPCDVMSFWMEHPNMNHYDGKNIETLAFENS</sequence>
<name>A0A495VAA7_9GAMM</name>
<evidence type="ECO:0000313" key="1">
    <source>
        <dbReference type="EMBL" id="RKT46224.1"/>
    </source>
</evidence>
<accession>A0A495VAA7</accession>
<protein>
    <submittedName>
        <fullName evidence="1">Uncharacterized protein</fullName>
    </submittedName>
</protein>